<accession>A0A075I8D1</accession>
<dbReference type="NCBIfam" id="NF011465">
    <property type="entry name" value="PRK14886.1-1"/>
    <property type="match status" value="1"/>
</dbReference>
<dbReference type="Pfam" id="PF02597">
    <property type="entry name" value="ThiS"/>
    <property type="match status" value="1"/>
</dbReference>
<dbReference type="Pfam" id="PF08617">
    <property type="entry name" value="CGI-121"/>
    <property type="match status" value="1"/>
</dbReference>
<dbReference type="InterPro" id="IPR003749">
    <property type="entry name" value="ThiS/MoaD-like"/>
</dbReference>
<dbReference type="InterPro" id="IPR013926">
    <property type="entry name" value="CGI121/TPRKB"/>
</dbReference>
<proteinExistence type="inferred from homology"/>
<dbReference type="Gene3D" id="3.10.20.30">
    <property type="match status" value="1"/>
</dbReference>
<dbReference type="SUPFAM" id="SSF143870">
    <property type="entry name" value="PF0523-like"/>
    <property type="match status" value="1"/>
</dbReference>
<comment type="similarity">
    <text evidence="1">Belongs to the CGI121/TPRKB family.</text>
</comment>
<evidence type="ECO:0000313" key="2">
    <source>
        <dbReference type="EMBL" id="AIF24916.1"/>
    </source>
</evidence>
<dbReference type="InterPro" id="IPR036504">
    <property type="entry name" value="CGI121/TPRKB_sf"/>
</dbReference>
<reference evidence="2" key="1">
    <citation type="journal article" date="2014" name="Genome Biol. Evol.">
        <title>Pangenome evidence for extensive interdomain horizontal transfer affecting lineage core and shell genes in uncultured planktonic thaumarchaeota and euryarchaeota.</title>
        <authorList>
            <person name="Deschamps P."/>
            <person name="Zivanovic Y."/>
            <person name="Moreira D."/>
            <person name="Rodriguez-Valera F."/>
            <person name="Lopez-Garcia P."/>
        </authorList>
    </citation>
    <scope>NUCLEOTIDE SEQUENCE</scope>
</reference>
<dbReference type="AlphaFoldDB" id="A0A075I8D1"/>
<dbReference type="CDD" id="cd17040">
    <property type="entry name" value="Ubl_MoaD_like"/>
    <property type="match status" value="1"/>
</dbReference>
<protein>
    <submittedName>
        <fullName evidence="2">Thiamine S protein</fullName>
    </submittedName>
</protein>
<name>A0A075I8D1_9ARCH</name>
<dbReference type="SUPFAM" id="SSF54285">
    <property type="entry name" value="MoaD/ThiS"/>
    <property type="match status" value="1"/>
</dbReference>
<evidence type="ECO:0000256" key="1">
    <source>
        <dbReference type="ARBA" id="ARBA00005546"/>
    </source>
</evidence>
<dbReference type="InterPro" id="IPR012675">
    <property type="entry name" value="Beta-grasp_dom_sf"/>
</dbReference>
<dbReference type="Gene3D" id="3.30.2380.10">
    <property type="entry name" value="CGI121/TPRKB"/>
    <property type="match status" value="1"/>
</dbReference>
<organism evidence="2">
    <name type="scientific">uncultured marine thaumarchaeote SAT1000_41_C02</name>
    <dbReference type="NCBI Taxonomy" id="1456409"/>
    <lineage>
        <taxon>Archaea</taxon>
        <taxon>Nitrososphaerota</taxon>
        <taxon>environmental samples</taxon>
    </lineage>
</organism>
<sequence length="223" mass="25333">MQIKPKDTLEFDTKNLLIAVNGVDSSALQGYDTKLSGNDEISIIPIIHGGSSRRIQFSVAQSNVEIFDILFDKMFHRDFLDELRNKHKYLIIQAINPQFLLSVQHAKKILEISLHAKKTNTMLSKKIETDILLRFTTTTQISVAIKVAGRKMNMDFLLIAIGKKSSLNRLYSELKPFLNPKPLSRNNHPFLKRQFSISKNQMAVVQSKDPLEDVIVEKSAVLV</sequence>
<dbReference type="InterPro" id="IPR016155">
    <property type="entry name" value="Mopterin_synth/thiamin_S_b"/>
</dbReference>
<dbReference type="EMBL" id="KF901276">
    <property type="protein sequence ID" value="AIF24916.1"/>
    <property type="molecule type" value="Genomic_DNA"/>
</dbReference>